<sequence>MLIRKTSHLDAKKSRWSSEATGKASTGICMRQFLRLTLPGIAATCSFRQRNRCAVIERFLQILADFYAGDNEEQNLEATEENSTELSSLPPVVSPQEWQFLLPQRVAAPCLGSLSMSYALDYQRKMQGLLPPLVLSALRARFSDAAASVCQSVAVYLADSAHVSSVGRKQVPTDCPDATGHPELRPGLFLGLSDHHSELLARVLPSQGRVQTKWTLFIDHIKKLLRLVFHTESAHCTVAKQDETRSGRKMVLDPCCRFTQSQMKLTLLVH</sequence>
<keyword evidence="2" id="KW-1185">Reference proteome</keyword>
<reference evidence="1 2" key="1">
    <citation type="submission" date="2018-11" db="EMBL/GenBank/DDBJ databases">
        <authorList>
            <consortium name="Pathogen Informatics"/>
        </authorList>
    </citation>
    <scope>NUCLEOTIDE SEQUENCE [LARGE SCALE GENOMIC DNA]</scope>
</reference>
<gene>
    <name evidence="1" type="ORF">DILT_LOCUS10169</name>
</gene>
<proteinExistence type="predicted"/>
<protein>
    <submittedName>
        <fullName evidence="1">Uncharacterized protein</fullName>
    </submittedName>
</protein>
<accession>A0A3P7LW63</accession>
<evidence type="ECO:0000313" key="2">
    <source>
        <dbReference type="Proteomes" id="UP000281553"/>
    </source>
</evidence>
<dbReference type="Proteomes" id="UP000281553">
    <property type="component" value="Unassembled WGS sequence"/>
</dbReference>
<dbReference type="AlphaFoldDB" id="A0A3P7LW63"/>
<organism evidence="1 2">
    <name type="scientific">Dibothriocephalus latus</name>
    <name type="common">Fish tapeworm</name>
    <name type="synonym">Diphyllobothrium latum</name>
    <dbReference type="NCBI Taxonomy" id="60516"/>
    <lineage>
        <taxon>Eukaryota</taxon>
        <taxon>Metazoa</taxon>
        <taxon>Spiralia</taxon>
        <taxon>Lophotrochozoa</taxon>
        <taxon>Platyhelminthes</taxon>
        <taxon>Cestoda</taxon>
        <taxon>Eucestoda</taxon>
        <taxon>Diphyllobothriidea</taxon>
        <taxon>Diphyllobothriidae</taxon>
        <taxon>Dibothriocephalus</taxon>
    </lineage>
</organism>
<evidence type="ECO:0000313" key="1">
    <source>
        <dbReference type="EMBL" id="VDN14338.1"/>
    </source>
</evidence>
<name>A0A3P7LW63_DIBLA</name>
<dbReference type="EMBL" id="UYRU01058946">
    <property type="protein sequence ID" value="VDN14338.1"/>
    <property type="molecule type" value="Genomic_DNA"/>
</dbReference>